<dbReference type="EMBL" id="CP061828">
    <property type="protein sequence ID" value="QOD71540.1"/>
    <property type="molecule type" value="Genomic_DNA"/>
</dbReference>
<dbReference type="AlphaFoldDB" id="A0A7H2QFN2"/>
<reference evidence="1 2" key="1">
    <citation type="submission" date="2020-09" db="EMBL/GenBank/DDBJ databases">
        <authorList>
            <person name="Chen F.-J."/>
            <person name="Lee Y.-T."/>
        </authorList>
    </citation>
    <scope>NUCLEOTIDE SEQUENCE [LARGE SCALE GENOMIC DNA]</scope>
    <source>
        <strain evidence="1 2">AS42</strain>
    </source>
</reference>
<evidence type="ECO:0000313" key="1">
    <source>
        <dbReference type="EMBL" id="QOD71540.1"/>
    </source>
</evidence>
<evidence type="ECO:0000313" key="2">
    <source>
        <dbReference type="Proteomes" id="UP000516672"/>
    </source>
</evidence>
<sequence>MQNIKMKDDTCHFFTEQDITNKQVIKVCFDISDFEEIQEVYDFFGEKIYGNNREYLNDIHANTKQFGSNLSAFHDYLRGYLIGISSEKRNEVLSVTVTNNSNKNIDDDWLDFFSIILQTYFDSHKNIKYGIYMDLVFSRSIVINMMDYFIFLISDYKNRPKDELDDSGNYV</sequence>
<gene>
    <name evidence="1" type="ORF">IC779_10460</name>
</gene>
<dbReference type="Proteomes" id="UP000516672">
    <property type="component" value="Chromosome"/>
</dbReference>
<accession>A0A7H2QFN2</accession>
<name>A0A7H2QFN2_9GAMM</name>
<protein>
    <submittedName>
        <fullName evidence="1">Uncharacterized protein</fullName>
    </submittedName>
</protein>
<dbReference type="RefSeq" id="WP_190977660.1">
    <property type="nucleotide sequence ID" value="NZ_CP061568.1"/>
</dbReference>
<organism evidence="1 2">
    <name type="scientific">Acinetobacter seifertii</name>
    <dbReference type="NCBI Taxonomy" id="1530123"/>
    <lineage>
        <taxon>Bacteria</taxon>
        <taxon>Pseudomonadati</taxon>
        <taxon>Pseudomonadota</taxon>
        <taxon>Gammaproteobacteria</taxon>
        <taxon>Moraxellales</taxon>
        <taxon>Moraxellaceae</taxon>
        <taxon>Acinetobacter</taxon>
        <taxon>Acinetobacter calcoaceticus/baumannii complex</taxon>
    </lineage>
</organism>
<proteinExistence type="predicted"/>
<reference evidence="2" key="2">
    <citation type="submission" date="2020-10" db="EMBL/GenBank/DDBJ databases">
        <title>Clinical and molecular characterization of Acinetobacter seifertii in Taiwan.</title>
        <authorList>
            <person name="Li L.-H."/>
            <person name="Yang Y.-S."/>
            <person name="Sun J.-R."/>
            <person name="Huang T.-W."/>
            <person name="Huang W.-C."/>
            <person name="Wang Y.-C."/>
            <person name="Kuo T.-H."/>
            <person name="Kuo S.-C."/>
            <person name="Chen T.-L."/>
        </authorList>
    </citation>
    <scope>NUCLEOTIDE SEQUENCE [LARGE SCALE GENOMIC DNA]</scope>
    <source>
        <strain evidence="2">AS42</strain>
    </source>
</reference>